<sequence length="246" mass="27566">MTTKRGSKKQAKRERNPAALPELSAAELAAEFLADNEVRDEEVVDLIIEHGFERLGHPLAVSPRGLRDLVSWAVNGEAVYEEIAALPEVLPRWAEWAARRGRLSEEDRTELVEQLPYITARCEQEVEEFRHAVHSFQSYLDGVDPGDAEAVAEAVARRGFAVPQEPTSLDPADEEDRGLLVRSRESEPAAEAVANQLWHNDPPQVWQAAQRLLDAGVDRDAAFRLLARTLRQHPDRYVQALAELGR</sequence>
<evidence type="ECO:0000256" key="1">
    <source>
        <dbReference type="SAM" id="MobiDB-lite"/>
    </source>
</evidence>
<accession>A0ABR6BEJ2</accession>
<feature type="region of interest" description="Disordered" evidence="1">
    <location>
        <begin position="1"/>
        <end position="20"/>
    </location>
</feature>
<evidence type="ECO:0000313" key="3">
    <source>
        <dbReference type="Proteomes" id="UP000517916"/>
    </source>
</evidence>
<gene>
    <name evidence="2" type="ORF">BC739_002471</name>
</gene>
<dbReference type="EMBL" id="JACJID010000002">
    <property type="protein sequence ID" value="MBA8925272.1"/>
    <property type="molecule type" value="Genomic_DNA"/>
</dbReference>
<name>A0ABR6BEJ2_9PSEU</name>
<protein>
    <submittedName>
        <fullName evidence="2">Uncharacterized protein</fullName>
    </submittedName>
</protein>
<reference evidence="2 3" key="1">
    <citation type="submission" date="2020-08" db="EMBL/GenBank/DDBJ databases">
        <title>Genomic Encyclopedia of Archaeal and Bacterial Type Strains, Phase II (KMG-II): from individual species to whole genera.</title>
        <authorList>
            <person name="Goeker M."/>
        </authorList>
    </citation>
    <scope>NUCLEOTIDE SEQUENCE [LARGE SCALE GENOMIC DNA]</scope>
    <source>
        <strain evidence="2 3">DSM 43850</strain>
    </source>
</reference>
<evidence type="ECO:0000313" key="2">
    <source>
        <dbReference type="EMBL" id="MBA8925272.1"/>
    </source>
</evidence>
<feature type="compositionally biased region" description="Basic residues" evidence="1">
    <location>
        <begin position="1"/>
        <end position="12"/>
    </location>
</feature>
<proteinExistence type="predicted"/>
<comment type="caution">
    <text evidence="2">The sequence shown here is derived from an EMBL/GenBank/DDBJ whole genome shotgun (WGS) entry which is preliminary data.</text>
</comment>
<organism evidence="2 3">
    <name type="scientific">Kutzneria viridogrisea</name>
    <dbReference type="NCBI Taxonomy" id="47990"/>
    <lineage>
        <taxon>Bacteria</taxon>
        <taxon>Bacillati</taxon>
        <taxon>Actinomycetota</taxon>
        <taxon>Actinomycetes</taxon>
        <taxon>Pseudonocardiales</taxon>
        <taxon>Pseudonocardiaceae</taxon>
        <taxon>Kutzneria</taxon>
    </lineage>
</organism>
<keyword evidence="3" id="KW-1185">Reference proteome</keyword>
<dbReference type="RefSeq" id="WP_025359968.1">
    <property type="nucleotide sequence ID" value="NZ_BAAABQ010000084.1"/>
</dbReference>
<dbReference type="Proteomes" id="UP000517916">
    <property type="component" value="Unassembled WGS sequence"/>
</dbReference>